<organism evidence="7 8">
    <name type="scientific">Sediminitomix flava</name>
    <dbReference type="NCBI Taxonomy" id="379075"/>
    <lineage>
        <taxon>Bacteria</taxon>
        <taxon>Pseudomonadati</taxon>
        <taxon>Bacteroidota</taxon>
        <taxon>Cytophagia</taxon>
        <taxon>Cytophagales</taxon>
        <taxon>Flammeovirgaceae</taxon>
        <taxon>Sediminitomix</taxon>
    </lineage>
</organism>
<dbReference type="Pfam" id="PF04542">
    <property type="entry name" value="Sigma70_r2"/>
    <property type="match status" value="1"/>
</dbReference>
<evidence type="ECO:0000313" key="7">
    <source>
        <dbReference type="EMBL" id="PWJ43803.1"/>
    </source>
</evidence>
<evidence type="ECO:0000259" key="5">
    <source>
        <dbReference type="Pfam" id="PF04542"/>
    </source>
</evidence>
<keyword evidence="8" id="KW-1185">Reference proteome</keyword>
<dbReference type="SUPFAM" id="SSF88946">
    <property type="entry name" value="Sigma2 domain of RNA polymerase sigma factors"/>
    <property type="match status" value="1"/>
</dbReference>
<dbReference type="RefSeq" id="WP_109615339.1">
    <property type="nucleotide sequence ID" value="NZ_QGDO01000001.1"/>
</dbReference>
<evidence type="ECO:0000256" key="3">
    <source>
        <dbReference type="ARBA" id="ARBA00023082"/>
    </source>
</evidence>
<dbReference type="InterPro" id="IPR039425">
    <property type="entry name" value="RNA_pol_sigma-70-like"/>
</dbReference>
<accession>A0A315ZF50</accession>
<dbReference type="Gene3D" id="1.10.1740.10">
    <property type="match status" value="1"/>
</dbReference>
<keyword evidence="4" id="KW-0804">Transcription</keyword>
<comment type="similarity">
    <text evidence="1">Belongs to the sigma-70 factor family. ECF subfamily.</text>
</comment>
<evidence type="ECO:0000259" key="6">
    <source>
        <dbReference type="Pfam" id="PF08281"/>
    </source>
</evidence>
<evidence type="ECO:0000313" key="8">
    <source>
        <dbReference type="Proteomes" id="UP000245535"/>
    </source>
</evidence>
<dbReference type="GO" id="GO:0006352">
    <property type="term" value="P:DNA-templated transcription initiation"/>
    <property type="evidence" value="ECO:0007669"/>
    <property type="project" value="InterPro"/>
</dbReference>
<proteinExistence type="inferred from homology"/>
<sequence>MRHLQSKEELMESFQNGSEEAFEQVFKFYYPSLMAYGVKIAHDESLVKDIIQELFSKLWENRSNFDKIQSLDSYLFRALRNNLIRSVSSQEKQTNLDSFQSEAEVNQWSSSSMEENMILDEEESYKTRQVNDALASLSARQREVIHLKFFEEKSYEEIAQITGMKYQSLRNLIHRSISSLRKHTVLF</sequence>
<reference evidence="7 8" key="1">
    <citation type="submission" date="2018-03" db="EMBL/GenBank/DDBJ databases">
        <title>Genomic Encyclopedia of Archaeal and Bacterial Type Strains, Phase II (KMG-II): from individual species to whole genera.</title>
        <authorList>
            <person name="Goeker M."/>
        </authorList>
    </citation>
    <scope>NUCLEOTIDE SEQUENCE [LARGE SCALE GENOMIC DNA]</scope>
    <source>
        <strain evidence="7 8">DSM 28229</strain>
    </source>
</reference>
<evidence type="ECO:0000256" key="4">
    <source>
        <dbReference type="ARBA" id="ARBA00023163"/>
    </source>
</evidence>
<dbReference type="InterPro" id="IPR013325">
    <property type="entry name" value="RNA_pol_sigma_r2"/>
</dbReference>
<feature type="domain" description="RNA polymerase sigma factor 70 region 4 type 2" evidence="6">
    <location>
        <begin position="128"/>
        <end position="176"/>
    </location>
</feature>
<evidence type="ECO:0000256" key="1">
    <source>
        <dbReference type="ARBA" id="ARBA00010641"/>
    </source>
</evidence>
<dbReference type="PANTHER" id="PTHR43133:SF46">
    <property type="entry name" value="RNA POLYMERASE SIGMA-70 FACTOR ECF SUBFAMILY"/>
    <property type="match status" value="1"/>
</dbReference>
<comment type="caution">
    <text evidence="7">The sequence shown here is derived from an EMBL/GenBank/DDBJ whole genome shotgun (WGS) entry which is preliminary data.</text>
</comment>
<protein>
    <submittedName>
        <fullName evidence="7">RNA polymerase sigma factor (Sigma-70 family)</fullName>
    </submittedName>
</protein>
<evidence type="ECO:0000256" key="2">
    <source>
        <dbReference type="ARBA" id="ARBA00023015"/>
    </source>
</evidence>
<dbReference type="InterPro" id="IPR007627">
    <property type="entry name" value="RNA_pol_sigma70_r2"/>
</dbReference>
<dbReference type="Proteomes" id="UP000245535">
    <property type="component" value="Unassembled WGS sequence"/>
</dbReference>
<feature type="domain" description="RNA polymerase sigma-70 region 2" evidence="5">
    <location>
        <begin position="29"/>
        <end position="91"/>
    </location>
</feature>
<dbReference type="InterPro" id="IPR036388">
    <property type="entry name" value="WH-like_DNA-bd_sf"/>
</dbReference>
<name>A0A315ZF50_SEDFL</name>
<dbReference type="EMBL" id="QGDO01000001">
    <property type="protein sequence ID" value="PWJ43803.1"/>
    <property type="molecule type" value="Genomic_DNA"/>
</dbReference>
<dbReference type="InterPro" id="IPR013249">
    <property type="entry name" value="RNA_pol_sigma70_r4_t2"/>
</dbReference>
<dbReference type="InterPro" id="IPR013324">
    <property type="entry name" value="RNA_pol_sigma_r3/r4-like"/>
</dbReference>
<dbReference type="GO" id="GO:0003677">
    <property type="term" value="F:DNA binding"/>
    <property type="evidence" value="ECO:0007669"/>
    <property type="project" value="InterPro"/>
</dbReference>
<dbReference type="SUPFAM" id="SSF88659">
    <property type="entry name" value="Sigma3 and sigma4 domains of RNA polymerase sigma factors"/>
    <property type="match status" value="1"/>
</dbReference>
<dbReference type="GO" id="GO:0016987">
    <property type="term" value="F:sigma factor activity"/>
    <property type="evidence" value="ECO:0007669"/>
    <property type="project" value="UniProtKB-KW"/>
</dbReference>
<dbReference type="Pfam" id="PF08281">
    <property type="entry name" value="Sigma70_r4_2"/>
    <property type="match status" value="1"/>
</dbReference>
<keyword evidence="2" id="KW-0805">Transcription regulation</keyword>
<gene>
    <name evidence="7" type="ORF">BC781_101149</name>
</gene>
<keyword evidence="3" id="KW-0731">Sigma factor</keyword>
<dbReference type="AlphaFoldDB" id="A0A315ZF50"/>
<dbReference type="NCBIfam" id="TIGR02937">
    <property type="entry name" value="sigma70-ECF"/>
    <property type="match status" value="1"/>
</dbReference>
<dbReference type="Gene3D" id="1.10.10.10">
    <property type="entry name" value="Winged helix-like DNA-binding domain superfamily/Winged helix DNA-binding domain"/>
    <property type="match status" value="1"/>
</dbReference>
<dbReference type="InterPro" id="IPR014284">
    <property type="entry name" value="RNA_pol_sigma-70_dom"/>
</dbReference>
<dbReference type="CDD" id="cd06171">
    <property type="entry name" value="Sigma70_r4"/>
    <property type="match status" value="1"/>
</dbReference>
<dbReference type="OrthoDB" id="9150024at2"/>
<dbReference type="PANTHER" id="PTHR43133">
    <property type="entry name" value="RNA POLYMERASE ECF-TYPE SIGMA FACTO"/>
    <property type="match status" value="1"/>
</dbReference>